<evidence type="ECO:0000313" key="9">
    <source>
        <dbReference type="EMBL" id="KAF7307239.1"/>
    </source>
</evidence>
<dbReference type="GO" id="GO:0043161">
    <property type="term" value="P:proteasome-mediated ubiquitin-dependent protein catabolic process"/>
    <property type="evidence" value="ECO:0007669"/>
    <property type="project" value="InterPro"/>
</dbReference>
<dbReference type="GO" id="GO:0061136">
    <property type="term" value="P:regulation of proteasomal protein catabolic process"/>
    <property type="evidence" value="ECO:0007669"/>
    <property type="project" value="TreeGrafter"/>
</dbReference>
<evidence type="ECO:0000256" key="3">
    <source>
        <dbReference type="ARBA" id="ARBA00022670"/>
    </source>
</evidence>
<dbReference type="SUPFAM" id="SSF54001">
    <property type="entry name" value="Cysteine proteinases"/>
    <property type="match status" value="1"/>
</dbReference>
<dbReference type="Pfam" id="PF00443">
    <property type="entry name" value="UCH"/>
    <property type="match status" value="1"/>
</dbReference>
<keyword evidence="6" id="KW-0788">Thiol protease</keyword>
<dbReference type="CDD" id="cd02666">
    <property type="entry name" value="Peptidase_C19J"/>
    <property type="match status" value="1"/>
</dbReference>
<dbReference type="InterPro" id="IPR038765">
    <property type="entry name" value="Papain-like_cys_pep_sf"/>
</dbReference>
<dbReference type="InterPro" id="IPR044635">
    <property type="entry name" value="UBP14-like"/>
</dbReference>
<dbReference type="InterPro" id="IPR018200">
    <property type="entry name" value="USP_CS"/>
</dbReference>
<dbReference type="InterPro" id="IPR025305">
    <property type="entry name" value="UCH_repeat_domain"/>
</dbReference>
<dbReference type="PROSITE" id="PS00972">
    <property type="entry name" value="USP_1"/>
    <property type="match status" value="1"/>
</dbReference>
<organism evidence="9 10">
    <name type="scientific">Mycena indigotica</name>
    <dbReference type="NCBI Taxonomy" id="2126181"/>
    <lineage>
        <taxon>Eukaryota</taxon>
        <taxon>Fungi</taxon>
        <taxon>Dikarya</taxon>
        <taxon>Basidiomycota</taxon>
        <taxon>Agaricomycotina</taxon>
        <taxon>Agaricomycetes</taxon>
        <taxon>Agaricomycetidae</taxon>
        <taxon>Agaricales</taxon>
        <taxon>Marasmiineae</taxon>
        <taxon>Mycenaceae</taxon>
        <taxon>Mycena</taxon>
    </lineage>
</organism>
<dbReference type="GeneID" id="59344482"/>
<evidence type="ECO:0000256" key="1">
    <source>
        <dbReference type="ARBA" id="ARBA00000707"/>
    </source>
</evidence>
<dbReference type="PROSITE" id="PS50235">
    <property type="entry name" value="USP_3"/>
    <property type="match status" value="1"/>
</dbReference>
<comment type="caution">
    <text evidence="9">The sequence shown here is derived from an EMBL/GenBank/DDBJ whole genome shotgun (WGS) entry which is preliminary data.</text>
</comment>
<feature type="region of interest" description="Disordered" evidence="7">
    <location>
        <begin position="881"/>
        <end position="968"/>
    </location>
</feature>
<dbReference type="Gene3D" id="3.90.70.10">
    <property type="entry name" value="Cysteine proteinases"/>
    <property type="match status" value="1"/>
</dbReference>
<dbReference type="PANTHER" id="PTHR43982:SF6">
    <property type="entry name" value="UBIQUITIN CARBOXYL-TERMINAL HYDROLASE 2-RELATED"/>
    <property type="match status" value="1"/>
</dbReference>
<evidence type="ECO:0000256" key="7">
    <source>
        <dbReference type="SAM" id="MobiDB-lite"/>
    </source>
</evidence>
<keyword evidence="4" id="KW-0833">Ubl conjugation pathway</keyword>
<keyword evidence="10" id="KW-1185">Reference proteome</keyword>
<protein>
    <recommendedName>
        <fullName evidence="2">ubiquitinyl hydrolase 1</fullName>
        <ecNumber evidence="2">3.4.19.12</ecNumber>
    </recommendedName>
</protein>
<feature type="region of interest" description="Disordered" evidence="7">
    <location>
        <begin position="1"/>
        <end position="91"/>
    </location>
</feature>
<evidence type="ECO:0000259" key="8">
    <source>
        <dbReference type="PROSITE" id="PS50235"/>
    </source>
</evidence>
<dbReference type="GO" id="GO:0004843">
    <property type="term" value="F:cysteine-type deubiquitinase activity"/>
    <property type="evidence" value="ECO:0007669"/>
    <property type="project" value="UniProtKB-EC"/>
</dbReference>
<dbReference type="GO" id="GO:0070628">
    <property type="term" value="F:proteasome binding"/>
    <property type="evidence" value="ECO:0007669"/>
    <property type="project" value="TreeGrafter"/>
</dbReference>
<gene>
    <name evidence="9" type="ORF">MIND_00517600</name>
</gene>
<dbReference type="Pfam" id="PF13446">
    <property type="entry name" value="RPT"/>
    <property type="match status" value="1"/>
</dbReference>
<evidence type="ECO:0000256" key="6">
    <source>
        <dbReference type="ARBA" id="ARBA00022807"/>
    </source>
</evidence>
<feature type="compositionally biased region" description="Low complexity" evidence="7">
    <location>
        <begin position="924"/>
        <end position="938"/>
    </location>
</feature>
<dbReference type="InterPro" id="IPR028889">
    <property type="entry name" value="USP"/>
</dbReference>
<accession>A0A8H6WCD3</accession>
<dbReference type="GO" id="GO:0016579">
    <property type="term" value="P:protein deubiquitination"/>
    <property type="evidence" value="ECO:0007669"/>
    <property type="project" value="InterPro"/>
</dbReference>
<dbReference type="Proteomes" id="UP000636479">
    <property type="component" value="Unassembled WGS sequence"/>
</dbReference>
<evidence type="ECO:0000313" key="10">
    <source>
        <dbReference type="Proteomes" id="UP000636479"/>
    </source>
</evidence>
<feature type="region of interest" description="Disordered" evidence="7">
    <location>
        <begin position="192"/>
        <end position="219"/>
    </location>
</feature>
<dbReference type="RefSeq" id="XP_037222258.1">
    <property type="nucleotide sequence ID" value="XM_037361966.1"/>
</dbReference>
<dbReference type="PROSITE" id="PS00973">
    <property type="entry name" value="USP_2"/>
    <property type="match status" value="1"/>
</dbReference>
<proteinExistence type="predicted"/>
<feature type="domain" description="USP" evidence="8">
    <location>
        <begin position="779"/>
        <end position="1288"/>
    </location>
</feature>
<evidence type="ECO:0000256" key="2">
    <source>
        <dbReference type="ARBA" id="ARBA00012759"/>
    </source>
</evidence>
<keyword evidence="5" id="KW-0378">Hydrolase</keyword>
<dbReference type="OrthoDB" id="2420415at2759"/>
<evidence type="ECO:0000256" key="5">
    <source>
        <dbReference type="ARBA" id="ARBA00022801"/>
    </source>
</evidence>
<name>A0A8H6WCD3_9AGAR</name>
<feature type="compositionally biased region" description="Low complexity" evidence="7">
    <location>
        <begin position="28"/>
        <end position="63"/>
    </location>
</feature>
<dbReference type="PANTHER" id="PTHR43982">
    <property type="entry name" value="UBIQUITIN CARBOXYL-TERMINAL HYDROLASE"/>
    <property type="match status" value="1"/>
</dbReference>
<dbReference type="EC" id="3.4.19.12" evidence="2"/>
<comment type="catalytic activity">
    <reaction evidence="1">
        <text>Thiol-dependent hydrolysis of ester, thioester, amide, peptide and isopeptide bonds formed by the C-terminal Gly of ubiquitin (a 76-residue protein attached to proteins as an intracellular targeting signal).</text>
        <dbReference type="EC" id="3.4.19.12"/>
    </reaction>
</comment>
<reference evidence="9" key="1">
    <citation type="submission" date="2020-05" db="EMBL/GenBank/DDBJ databases">
        <title>Mycena genomes resolve the evolution of fungal bioluminescence.</title>
        <authorList>
            <person name="Tsai I.J."/>
        </authorList>
    </citation>
    <scope>NUCLEOTIDE SEQUENCE</scope>
    <source>
        <strain evidence="9">171206Taipei</strain>
    </source>
</reference>
<keyword evidence="3" id="KW-0645">Protease</keyword>
<dbReference type="EMBL" id="JACAZF010000004">
    <property type="protein sequence ID" value="KAF7307239.1"/>
    <property type="molecule type" value="Genomic_DNA"/>
</dbReference>
<sequence length="1307" mass="146725">MKAPSRRPLPTPSHKHTASASSIEVPHSPTALSTSTTTSSSISSISVASSVPASSIASSSSQPPALPNRPKLGSSHTTIWSEPEQLPSYDSTISSTFREPELVPDTGDDEIPELISAEQDAWGAGSSWYQDSFSQWSDNAFVRIDGRNLYEEEKWWDPWSQASDKPGAGVLPPMLADELHSPEHTLYSVTFSNTPGQLRTSGTVQPSTENAPTDVEIRSSTTPHPDAYYCPKDHGWVILSWDYSEHLPSFFAHSFDAPTQLPRSPRRNPANCADSTGNATHHFHKYPKAVDGHFLEVPFRHDEWDAFETVKQKRRAAAVNLEDVDLDKMEEEDRMDVDDNQEGPLFDLYVCCQCTLYVVRSPEVIPAVIPRPLWDELLRDKKANPQPGKSPERSVALAMETLLMAIENKLWKGENRMLRVTRPGFQNKMGWNPTVQKVFELLGFTSDTFDTESGLRPPTTDAKLPQGEKNRVRLLRAWAEIGAWTANYERSYPSLLQHENKGYPLCVKLIPAREKYQLAIGAHPDQIPRTELSHNARSSLESLTKEWRIFGMTATTYSPDLLAFAYYAQCRCDPARTTEYFSALGRLILRFNTTGIECDLLEKVHSSESSRGRLSDEDIRSAPEYLGFGFDGILGVEYDKDVDDEFIENAWKEAVKRSWRQLEGGALQTKATAALKVLAMTRGSHQLMKVWENAQQVVITPEQAYSTLELSQDIDMDEATLIMIFQVRLDEATALQGQRMRQAMEVIAEHRDSIRLRKFLELGVDPGVIVPPIRSDIPRGINQLGNTCYLNSLLQYFYTIKDLREAVMSMNGLIVKSVDDDKLTDDDLSRHRVGGRLVTRREITRSKKFISLLANLFCDLQFSEDAAVTPALELAKLALVTSKDEEEDEDKANTDSSNDTDATLVEEGGGVTRGPSQNNNAMDVDSPSVPPRTTSPVTNGEASSSKAVVKKAPPLPPRKPVESSGSEMMFGKQHDVSECMDNCIFQIETALLKFDAITGSEDDNKTSVVKRLFYGKIKQRLASDDLQSRSSIHEKEDLFSHLPVNVNDDGVDIYDGLSAYFDDVVEFEGKKVRMEVTLVETPPLLQIQLQRVQFNRETLQPYKSQAYVKFGETIYMDRFLDSADPQKKARAKVIQGELTRCRERSRDLLSHKTGRCAPMLDYTARFLSSQARAAGVDDDLLLSLQAEQQHIGGEIEHLQVRIKALKEELEELWRDCKDAPYELTSVFIHRGSSPSFGHYFFYSRHLPTEPDSWFKYNDQDVTNIKKSEVLADTTGSTANPYLLVFARKGSEVVDTVKRLDMNLTPIS</sequence>
<feature type="compositionally biased region" description="Polar residues" evidence="7">
    <location>
        <begin position="192"/>
        <end position="211"/>
    </location>
</feature>
<evidence type="ECO:0000256" key="4">
    <source>
        <dbReference type="ARBA" id="ARBA00022786"/>
    </source>
</evidence>
<dbReference type="InterPro" id="IPR001394">
    <property type="entry name" value="Peptidase_C19_UCH"/>
</dbReference>